<accession>A0A7J2TKU3</accession>
<dbReference type="EMBL" id="DSLA01000103">
    <property type="protein sequence ID" value="HEH35826.1"/>
    <property type="molecule type" value="Genomic_DNA"/>
</dbReference>
<proteinExistence type="predicted"/>
<dbReference type="NCBIfam" id="NF038402">
    <property type="entry name" value="TroA_like"/>
    <property type="match status" value="1"/>
</dbReference>
<dbReference type="Pfam" id="PF01497">
    <property type="entry name" value="Peripla_BP_2"/>
    <property type="match status" value="1"/>
</dbReference>
<dbReference type="PANTHER" id="PTHR30535">
    <property type="entry name" value="VITAMIN B12-BINDING PROTEIN"/>
    <property type="match status" value="1"/>
</dbReference>
<dbReference type="InterPro" id="IPR054828">
    <property type="entry name" value="Vit_B12_bind_prot"/>
</dbReference>
<name>A0A7J2TKU3_ARCFL</name>
<protein>
    <submittedName>
        <fullName evidence="3">Cobalamin-binding protein</fullName>
    </submittedName>
</protein>
<dbReference type="InterPro" id="IPR050902">
    <property type="entry name" value="ABC_Transporter_SBP"/>
</dbReference>
<keyword evidence="1" id="KW-0732">Signal</keyword>
<dbReference type="InterPro" id="IPR002491">
    <property type="entry name" value="ABC_transptr_periplasmic_BD"/>
</dbReference>
<dbReference type="PANTHER" id="PTHR30535:SF34">
    <property type="entry name" value="MOLYBDATE-BINDING PROTEIN MOLA"/>
    <property type="match status" value="1"/>
</dbReference>
<gene>
    <name evidence="3" type="ORF">ENP88_06790</name>
</gene>
<sequence>MKRAIILILLPLFLSFCVSNDAPDGNSEYIVDDTNYTVRIEDVPKRIVSLAPSNTEILFAIGAGEQVVGVTDYCNYPPEVMELKKKGILKTVGGYSTVSIERVIALKPDLVIGAYGNGLQTIEIMRALGLKVVAFNPKNLSDVMESIVKIGKLTGHEKEAIEVVREMEKKIEAVRKSVSGKERVKVAHILWHDPIFVSGRNTFIDELIQVAGGENAFNFDGWRAVSVENIVSANPEVIVVSSGSGMGKGEDIIYSWVLSDPLLRDVEAVKNGKVFVIDADIISRPSHRLCEAAIELAKFIHGVNPLE</sequence>
<comment type="caution">
    <text evidence="3">The sequence shown here is derived from an EMBL/GenBank/DDBJ whole genome shotgun (WGS) entry which is preliminary data.</text>
</comment>
<dbReference type="PROSITE" id="PS50983">
    <property type="entry name" value="FE_B12_PBP"/>
    <property type="match status" value="1"/>
</dbReference>
<organism evidence="3">
    <name type="scientific">Archaeoglobus fulgidus</name>
    <dbReference type="NCBI Taxonomy" id="2234"/>
    <lineage>
        <taxon>Archaea</taxon>
        <taxon>Methanobacteriati</taxon>
        <taxon>Methanobacteriota</taxon>
        <taxon>Archaeoglobi</taxon>
        <taxon>Archaeoglobales</taxon>
        <taxon>Archaeoglobaceae</taxon>
        <taxon>Archaeoglobus</taxon>
    </lineage>
</organism>
<dbReference type="Gene3D" id="3.40.50.1980">
    <property type="entry name" value="Nitrogenase molybdenum iron protein domain"/>
    <property type="match status" value="2"/>
</dbReference>
<evidence type="ECO:0000256" key="1">
    <source>
        <dbReference type="ARBA" id="ARBA00022729"/>
    </source>
</evidence>
<dbReference type="CDD" id="cd01144">
    <property type="entry name" value="BtuF"/>
    <property type="match status" value="1"/>
</dbReference>
<feature type="domain" description="Fe/B12 periplasmic-binding" evidence="2">
    <location>
        <begin position="46"/>
        <end position="304"/>
    </location>
</feature>
<reference evidence="3" key="1">
    <citation type="journal article" date="2020" name="mSystems">
        <title>Genome- and Community-Level Interaction Insights into Carbon Utilization and Element Cycling Functions of Hydrothermarchaeota in Hydrothermal Sediment.</title>
        <authorList>
            <person name="Zhou Z."/>
            <person name="Liu Y."/>
            <person name="Xu W."/>
            <person name="Pan J."/>
            <person name="Luo Z.H."/>
            <person name="Li M."/>
        </authorList>
    </citation>
    <scope>NUCLEOTIDE SEQUENCE [LARGE SCALE GENOMIC DNA]</scope>
    <source>
        <strain evidence="3">SpSt-26</strain>
    </source>
</reference>
<dbReference type="SUPFAM" id="SSF53807">
    <property type="entry name" value="Helical backbone' metal receptor"/>
    <property type="match status" value="1"/>
</dbReference>
<evidence type="ECO:0000313" key="3">
    <source>
        <dbReference type="EMBL" id="HEH35826.1"/>
    </source>
</evidence>
<dbReference type="AlphaFoldDB" id="A0A7J2TKU3"/>
<evidence type="ECO:0000259" key="2">
    <source>
        <dbReference type="PROSITE" id="PS50983"/>
    </source>
</evidence>